<dbReference type="KEGG" id="srt:Srot_0315"/>
<dbReference type="STRING" id="640132.Srot_0315"/>
<evidence type="ECO:0000313" key="10">
    <source>
        <dbReference type="Proteomes" id="UP000002247"/>
    </source>
</evidence>
<feature type="transmembrane region" description="Helical" evidence="7">
    <location>
        <begin position="324"/>
        <end position="346"/>
    </location>
</feature>
<feature type="transmembrane region" description="Helical" evidence="7">
    <location>
        <begin position="42"/>
        <end position="65"/>
    </location>
</feature>
<dbReference type="eggNOG" id="COG2409">
    <property type="taxonomic scope" value="Bacteria"/>
</dbReference>
<dbReference type="SUPFAM" id="SSF82866">
    <property type="entry name" value="Multidrug efflux transporter AcrB transmembrane domain"/>
    <property type="match status" value="2"/>
</dbReference>
<accession>D6ZB43</accession>
<feature type="transmembrane region" description="Helical" evidence="7">
    <location>
        <begin position="821"/>
        <end position="844"/>
    </location>
</feature>
<dbReference type="Proteomes" id="UP000002247">
    <property type="component" value="Chromosome"/>
</dbReference>
<dbReference type="Gene3D" id="1.20.1640.10">
    <property type="entry name" value="Multidrug efflux transporter AcrB transmembrane domain"/>
    <property type="match status" value="2"/>
</dbReference>
<feature type="transmembrane region" description="Helical" evidence="7">
    <location>
        <begin position="850"/>
        <end position="872"/>
    </location>
</feature>
<dbReference type="HOGENOM" id="CLU_005108_3_2_11"/>
<keyword evidence="5 7" id="KW-1133">Transmembrane helix</keyword>
<gene>
    <name evidence="9" type="ordered locus">Srot_0315</name>
</gene>
<dbReference type="EMBL" id="CP001958">
    <property type="protein sequence ID" value="ADG96802.1"/>
    <property type="molecule type" value="Genomic_DNA"/>
</dbReference>
<protein>
    <submittedName>
        <fullName evidence="9">MMPL domain protein</fullName>
    </submittedName>
</protein>
<sequence>MNRADSRSGARAFAARVRGEFSVSSLREGCARKEGRPLVARLLYGFSVPIVAVWLLLAAGLNLAVPQLEKVVELHALSFLPDEASSVQAIANMGKYFGQGGTNNFVAVLLEGEEPLGADAHRYQAELMGKLNADKKHVITAIDLWSNPTFAPAFESSDKKASFAYLNLTGNMGTALAMESTQAVRDIIAKTPPPKGVKAYVTGPAAVVNDELLSINRSIIPVVAACTLLITLTMLLVYRSLLTAGMPLLVVGVALLTARPLVALLGAHEIIGVSIFASSLLAGIILGAGTDYGIFLLGRYQEARQAGEDPATAYYTALSGVQHVVFASGLTVAGATACMSFTRLSIFSTSGLPCTIGILTALAAALTLGPALLAVGSRLGFYEPRGQRAARRWRRVATRVVRWPGPVLVGSAAVLAAAILVLPTYVTSYNERAAQPDTTEANVGLAAADRHLPPNLLNPNLLFVESDHDMRNPADLIALAKLTNAVYAVNGVRAVQGITRPLIAPLPQGTLTYQAGYVGERMSQMTAMLTAQLGGIASLSDRIGSLSFAVKGLQAELGAARQGLGQSIHSGQGLQAEFLDVLEKARSVRDDVRPLSDAGEQLANSIPNCENIPYCHAALTGLSLLDNLDQFDERGVQDLLNGARTASQSLPRLDAQIRVLGDFLNEMQQTLAPVRHMLDSLTPQISEITEFTRQVAESFGGADPSGFFFLPSQAFQSPLFQSALSVFFSPDGKVTRMLVMGDVNSFSKASMDYSARIVPAATAALKGTSLGGSKVSLGGAGGTLLNIAAFAKEDFITSAVAAFAFVFCVVLVLLRSFVAAVAVVGTVAISYLSAWGLSVAIWQHLAGLPLHWAVAPCSFVFLVAVGADYNLLLVTRFQEELRAGIKTGIVRSMAGTGSVVTTAGLVFGFTMLAMLAGYSTILAQIGTMVGGGLLLDTLVVRSLVIPAIATLLGRWFWWPIPVRNRP</sequence>
<keyword evidence="10" id="KW-1185">Reference proteome</keyword>
<dbReference type="PANTHER" id="PTHR33406">
    <property type="entry name" value="MEMBRANE PROTEIN MJ1562-RELATED"/>
    <property type="match status" value="1"/>
</dbReference>
<evidence type="ECO:0000256" key="7">
    <source>
        <dbReference type="SAM" id="Phobius"/>
    </source>
</evidence>
<proteinExistence type="inferred from homology"/>
<keyword evidence="3" id="KW-1003">Cell membrane</keyword>
<feature type="transmembrane region" description="Helical" evidence="7">
    <location>
        <begin position="795"/>
        <end position="814"/>
    </location>
</feature>
<feature type="domain" description="Membrane transport protein MMPL" evidence="8">
    <location>
        <begin position="79"/>
        <end position="407"/>
    </location>
</feature>
<dbReference type="Pfam" id="PF03176">
    <property type="entry name" value="MMPL"/>
    <property type="match status" value="2"/>
</dbReference>
<dbReference type="InterPro" id="IPR004869">
    <property type="entry name" value="MMPL_dom"/>
</dbReference>
<evidence type="ECO:0000256" key="3">
    <source>
        <dbReference type="ARBA" id="ARBA00022475"/>
    </source>
</evidence>
<feature type="transmembrane region" description="Helical" evidence="7">
    <location>
        <begin position="938"/>
        <end position="957"/>
    </location>
</feature>
<reference evidence="9 10" key="1">
    <citation type="journal article" date="2010" name="Stand. Genomic Sci.">
        <title>Complete genome sequence of Segniliparus rotundus type strain (CDC 1076).</title>
        <authorList>
            <person name="Sikorski J."/>
            <person name="Lapidus A."/>
            <person name="Copeland A."/>
            <person name="Misra M."/>
            <person name="Glavina Del Rio T."/>
            <person name="Nolan M."/>
            <person name="Lucas S."/>
            <person name="Chen F."/>
            <person name="Tice H."/>
            <person name="Cheng J.F."/>
            <person name="Jando M."/>
            <person name="Schneider S."/>
            <person name="Bruce D."/>
            <person name="Goodwin L."/>
            <person name="Pitluck S."/>
            <person name="Liolios K."/>
            <person name="Mikhailova N."/>
            <person name="Pati A."/>
            <person name="Ivanova N."/>
            <person name="Mavromatis K."/>
            <person name="Chen A."/>
            <person name="Palaniappan K."/>
            <person name="Chertkov O."/>
            <person name="Land M."/>
            <person name="Hauser L."/>
            <person name="Chang Y.J."/>
            <person name="Jeffries C.D."/>
            <person name="Brettin T."/>
            <person name="Detter J.C."/>
            <person name="Han C."/>
            <person name="Rohde M."/>
            <person name="Goker M."/>
            <person name="Bristow J."/>
            <person name="Eisen J.A."/>
            <person name="Markowitz V."/>
            <person name="Hugenholtz P."/>
            <person name="Kyrpides N.C."/>
            <person name="Klenk H.P."/>
        </authorList>
    </citation>
    <scope>NUCLEOTIDE SEQUENCE [LARGE SCALE GENOMIC DNA]</scope>
    <source>
        <strain evidence="10">ATCC BAA-972 / CDC 1076 / CIP 108378 / DSM 44985 / JCM 13578</strain>
    </source>
</reference>
<feature type="transmembrane region" description="Helical" evidence="7">
    <location>
        <begin position="219"/>
        <end position="238"/>
    </location>
</feature>
<evidence type="ECO:0000256" key="4">
    <source>
        <dbReference type="ARBA" id="ARBA00022692"/>
    </source>
</evidence>
<dbReference type="GO" id="GO:0005886">
    <property type="term" value="C:plasma membrane"/>
    <property type="evidence" value="ECO:0007669"/>
    <property type="project" value="UniProtKB-SubCell"/>
</dbReference>
<evidence type="ECO:0000256" key="5">
    <source>
        <dbReference type="ARBA" id="ARBA00022989"/>
    </source>
</evidence>
<feature type="transmembrane region" description="Helical" evidence="7">
    <location>
        <begin position="245"/>
        <end position="265"/>
    </location>
</feature>
<evidence type="ECO:0000256" key="1">
    <source>
        <dbReference type="ARBA" id="ARBA00004651"/>
    </source>
</evidence>
<evidence type="ECO:0000256" key="6">
    <source>
        <dbReference type="ARBA" id="ARBA00023136"/>
    </source>
</evidence>
<dbReference type="AlphaFoldDB" id="D6ZB43"/>
<feature type="transmembrane region" description="Helical" evidence="7">
    <location>
        <begin position="893"/>
        <end position="918"/>
    </location>
</feature>
<keyword evidence="4 7" id="KW-0812">Transmembrane</keyword>
<name>D6ZB43_SEGRD</name>
<feature type="transmembrane region" description="Helical" evidence="7">
    <location>
        <begin position="403"/>
        <end position="426"/>
    </location>
</feature>
<keyword evidence="6 7" id="KW-0472">Membrane</keyword>
<evidence type="ECO:0000256" key="2">
    <source>
        <dbReference type="ARBA" id="ARBA00010157"/>
    </source>
</evidence>
<comment type="similarity">
    <text evidence="2">Belongs to the resistance-nodulation-cell division (RND) (TC 2.A.6) family. MmpL subfamily.</text>
</comment>
<evidence type="ECO:0000259" key="8">
    <source>
        <dbReference type="Pfam" id="PF03176"/>
    </source>
</evidence>
<feature type="transmembrane region" description="Helical" evidence="7">
    <location>
        <begin position="358"/>
        <end position="382"/>
    </location>
</feature>
<dbReference type="InterPro" id="IPR050545">
    <property type="entry name" value="Mycobact_MmpL"/>
</dbReference>
<dbReference type="PANTHER" id="PTHR33406:SF6">
    <property type="entry name" value="MEMBRANE PROTEIN YDGH-RELATED"/>
    <property type="match status" value="1"/>
</dbReference>
<comment type="subcellular location">
    <subcellularLocation>
        <location evidence="1">Cell membrane</location>
        <topology evidence="1">Multi-pass membrane protein</topology>
    </subcellularLocation>
</comment>
<organism evidence="9 10">
    <name type="scientific">Segniliparus rotundus (strain ATCC BAA-972 / CDC 1076 / CIP 108378 / DSM 44985 / JCM 13578)</name>
    <dbReference type="NCBI Taxonomy" id="640132"/>
    <lineage>
        <taxon>Bacteria</taxon>
        <taxon>Bacillati</taxon>
        <taxon>Actinomycetota</taxon>
        <taxon>Actinomycetes</taxon>
        <taxon>Mycobacteriales</taxon>
        <taxon>Segniliparaceae</taxon>
        <taxon>Segniliparus</taxon>
    </lineage>
</organism>
<feature type="domain" description="Membrane transport protein MMPL" evidence="8">
    <location>
        <begin position="691"/>
        <end position="963"/>
    </location>
</feature>
<evidence type="ECO:0000313" key="9">
    <source>
        <dbReference type="EMBL" id="ADG96802.1"/>
    </source>
</evidence>
<feature type="transmembrane region" description="Helical" evidence="7">
    <location>
        <begin position="271"/>
        <end position="297"/>
    </location>
</feature>